<proteinExistence type="predicted"/>
<dbReference type="Proteomes" id="UP001305779">
    <property type="component" value="Unassembled WGS sequence"/>
</dbReference>
<keyword evidence="2" id="KW-1185">Reference proteome</keyword>
<gene>
    <name evidence="1" type="ORF">PRZ48_010325</name>
</gene>
<accession>A0ABR0E8B1</accession>
<dbReference type="SUPFAM" id="SSF75304">
    <property type="entry name" value="Amidase signature (AS) enzymes"/>
    <property type="match status" value="1"/>
</dbReference>
<comment type="caution">
    <text evidence="1">The sequence shown here is derived from an EMBL/GenBank/DDBJ whole genome shotgun (WGS) entry which is preliminary data.</text>
</comment>
<evidence type="ECO:0000313" key="1">
    <source>
        <dbReference type="EMBL" id="KAK4497672.1"/>
    </source>
</evidence>
<evidence type="ECO:0008006" key="3">
    <source>
        <dbReference type="Google" id="ProtNLM"/>
    </source>
</evidence>
<sequence>MDTDYFPVPNCKQQQLIDDFVGDLSKCFQINIRTVCLQDLWEDTAPFDAHGQPLQDYLRNVGQNSFFYDFYHSSDSFREEYERKYHRAPAVNAVTKWRWKIAKGISKAQRDDAVRRLDVYKKWLLEQVVVGNHPIVILPVMDAVPTYRDDPPSSPATQEAWHQLWMAPILGSPEVTLPIGQMPYHSRVSEREEQLPVAISLMGLPGTDISLINTAKTVLEKSGRPCRVATGREMFVEDDWEMVERTALF</sequence>
<name>A0ABR0E8B1_ZASCE</name>
<reference evidence="1 2" key="1">
    <citation type="journal article" date="2023" name="G3 (Bethesda)">
        <title>A chromosome-level genome assembly of Zasmidium syzygii isolated from banana leaves.</title>
        <authorList>
            <person name="van Westerhoven A.C."/>
            <person name="Mehrabi R."/>
            <person name="Talebi R."/>
            <person name="Steentjes M.B.F."/>
            <person name="Corcolon B."/>
            <person name="Chong P.A."/>
            <person name="Kema G.H.J."/>
            <person name="Seidl M.F."/>
        </authorList>
    </citation>
    <scope>NUCLEOTIDE SEQUENCE [LARGE SCALE GENOMIC DNA]</scope>
    <source>
        <strain evidence="1 2">P124</strain>
    </source>
</reference>
<dbReference type="EMBL" id="JAXOVC010000008">
    <property type="protein sequence ID" value="KAK4497672.1"/>
    <property type="molecule type" value="Genomic_DNA"/>
</dbReference>
<evidence type="ECO:0000313" key="2">
    <source>
        <dbReference type="Proteomes" id="UP001305779"/>
    </source>
</evidence>
<dbReference type="Gene3D" id="3.90.1300.10">
    <property type="entry name" value="Amidase signature (AS) domain"/>
    <property type="match status" value="1"/>
</dbReference>
<organism evidence="1 2">
    <name type="scientific">Zasmidium cellare</name>
    <name type="common">Wine cellar mold</name>
    <name type="synonym">Racodium cellare</name>
    <dbReference type="NCBI Taxonomy" id="395010"/>
    <lineage>
        <taxon>Eukaryota</taxon>
        <taxon>Fungi</taxon>
        <taxon>Dikarya</taxon>
        <taxon>Ascomycota</taxon>
        <taxon>Pezizomycotina</taxon>
        <taxon>Dothideomycetes</taxon>
        <taxon>Dothideomycetidae</taxon>
        <taxon>Mycosphaerellales</taxon>
        <taxon>Mycosphaerellaceae</taxon>
        <taxon>Zasmidium</taxon>
    </lineage>
</organism>
<protein>
    <recommendedName>
        <fullName evidence="3">Amidase domain-containing protein</fullName>
    </recommendedName>
</protein>
<dbReference type="InterPro" id="IPR036928">
    <property type="entry name" value="AS_sf"/>
</dbReference>